<dbReference type="EMBL" id="JABSNP010000004">
    <property type="protein sequence ID" value="NRT18350.1"/>
    <property type="molecule type" value="Genomic_DNA"/>
</dbReference>
<sequence length="71" mass="7939">MAVSYQPTGILVKSQGGQRLIGFTKAGRSLKKRAARIVSTQRYIVVIRQALSQKQARKKNQQQAIVNQQKS</sequence>
<name>A0ABX2FPL7_9BACT</name>
<evidence type="ECO:0000313" key="1">
    <source>
        <dbReference type="EMBL" id="NRT18350.1"/>
    </source>
</evidence>
<reference evidence="1 2" key="1">
    <citation type="submission" date="2020-05" db="EMBL/GenBank/DDBJ databases">
        <title>Genomic Encyclopedia of Type Strains, Phase IV (KMG-V): Genome sequencing to study the core and pangenomes of soil and plant-associated prokaryotes.</title>
        <authorList>
            <person name="Whitman W."/>
        </authorList>
    </citation>
    <scope>NUCLEOTIDE SEQUENCE [LARGE SCALE GENOMIC DNA]</scope>
    <source>
        <strain evidence="1 2">9A</strain>
    </source>
</reference>
<comment type="caution">
    <text evidence="1">The sequence shown here is derived from an EMBL/GenBank/DDBJ whole genome shotgun (WGS) entry which is preliminary data.</text>
</comment>
<gene>
    <name evidence="1" type="ORF">HNP98_001167</name>
</gene>
<evidence type="ECO:0000313" key="2">
    <source>
        <dbReference type="Proteomes" id="UP000779507"/>
    </source>
</evidence>
<accession>A0ABX2FPL7</accession>
<dbReference type="RefSeq" id="WP_173809095.1">
    <property type="nucleotide sequence ID" value="NZ_JABSNP010000004.1"/>
</dbReference>
<proteinExistence type="predicted"/>
<dbReference type="Proteomes" id="UP000779507">
    <property type="component" value="Unassembled WGS sequence"/>
</dbReference>
<protein>
    <recommendedName>
        <fullName evidence="3">50S ribosomal protein L34</fullName>
    </recommendedName>
</protein>
<evidence type="ECO:0008006" key="3">
    <source>
        <dbReference type="Google" id="ProtNLM"/>
    </source>
</evidence>
<organism evidence="1 2">
    <name type="scientific">Hymenobacter caeli</name>
    <dbReference type="NCBI Taxonomy" id="2735894"/>
    <lineage>
        <taxon>Bacteria</taxon>
        <taxon>Pseudomonadati</taxon>
        <taxon>Bacteroidota</taxon>
        <taxon>Cytophagia</taxon>
        <taxon>Cytophagales</taxon>
        <taxon>Hymenobacteraceae</taxon>
        <taxon>Hymenobacter</taxon>
    </lineage>
</organism>
<keyword evidence="2" id="KW-1185">Reference proteome</keyword>